<keyword evidence="3" id="KW-1185">Reference proteome</keyword>
<dbReference type="EMBL" id="GL377569">
    <property type="protein sequence ID" value="EFJ34414.1"/>
    <property type="molecule type" value="Genomic_DNA"/>
</dbReference>
<organism evidence="3">
    <name type="scientific">Selaginella moellendorffii</name>
    <name type="common">Spikemoss</name>
    <dbReference type="NCBI Taxonomy" id="88036"/>
    <lineage>
        <taxon>Eukaryota</taxon>
        <taxon>Viridiplantae</taxon>
        <taxon>Streptophyta</taxon>
        <taxon>Embryophyta</taxon>
        <taxon>Tracheophyta</taxon>
        <taxon>Lycopodiopsida</taxon>
        <taxon>Selaginellales</taxon>
        <taxon>Selaginellaceae</taxon>
        <taxon>Selaginella</taxon>
    </lineage>
</organism>
<feature type="compositionally biased region" description="Basic and acidic residues" evidence="1">
    <location>
        <begin position="26"/>
        <end position="35"/>
    </location>
</feature>
<proteinExistence type="predicted"/>
<dbReference type="KEGG" id="smo:SELMODRAFT_438802"/>
<dbReference type="OrthoDB" id="1931597at2759"/>
<evidence type="ECO:0000313" key="3">
    <source>
        <dbReference type="Proteomes" id="UP000001514"/>
    </source>
</evidence>
<feature type="compositionally biased region" description="Low complexity" evidence="1">
    <location>
        <begin position="195"/>
        <end position="209"/>
    </location>
</feature>
<protein>
    <submittedName>
        <fullName evidence="2">Uncharacterized protein</fullName>
    </submittedName>
</protein>
<feature type="compositionally biased region" description="Basic and acidic residues" evidence="1">
    <location>
        <begin position="272"/>
        <end position="283"/>
    </location>
</feature>
<evidence type="ECO:0000256" key="1">
    <source>
        <dbReference type="SAM" id="MobiDB-lite"/>
    </source>
</evidence>
<dbReference type="InParanoid" id="D8QZJ4"/>
<dbReference type="FunCoup" id="D8QZJ4">
    <property type="interactions" value="288"/>
</dbReference>
<reference evidence="2 3" key="1">
    <citation type="journal article" date="2011" name="Science">
        <title>The Selaginella genome identifies genetic changes associated with the evolution of vascular plants.</title>
        <authorList>
            <person name="Banks J.A."/>
            <person name="Nishiyama T."/>
            <person name="Hasebe M."/>
            <person name="Bowman J.L."/>
            <person name="Gribskov M."/>
            <person name="dePamphilis C."/>
            <person name="Albert V.A."/>
            <person name="Aono N."/>
            <person name="Aoyama T."/>
            <person name="Ambrose B.A."/>
            <person name="Ashton N.W."/>
            <person name="Axtell M.J."/>
            <person name="Barker E."/>
            <person name="Barker M.S."/>
            <person name="Bennetzen J.L."/>
            <person name="Bonawitz N.D."/>
            <person name="Chapple C."/>
            <person name="Cheng C."/>
            <person name="Correa L.G."/>
            <person name="Dacre M."/>
            <person name="DeBarry J."/>
            <person name="Dreyer I."/>
            <person name="Elias M."/>
            <person name="Engstrom E.M."/>
            <person name="Estelle M."/>
            <person name="Feng L."/>
            <person name="Finet C."/>
            <person name="Floyd S.K."/>
            <person name="Frommer W.B."/>
            <person name="Fujita T."/>
            <person name="Gramzow L."/>
            <person name="Gutensohn M."/>
            <person name="Harholt J."/>
            <person name="Hattori M."/>
            <person name="Heyl A."/>
            <person name="Hirai T."/>
            <person name="Hiwatashi Y."/>
            <person name="Ishikawa M."/>
            <person name="Iwata M."/>
            <person name="Karol K.G."/>
            <person name="Koehler B."/>
            <person name="Kolukisaoglu U."/>
            <person name="Kubo M."/>
            <person name="Kurata T."/>
            <person name="Lalonde S."/>
            <person name="Li K."/>
            <person name="Li Y."/>
            <person name="Litt A."/>
            <person name="Lyons E."/>
            <person name="Manning G."/>
            <person name="Maruyama T."/>
            <person name="Michael T.P."/>
            <person name="Mikami K."/>
            <person name="Miyazaki S."/>
            <person name="Morinaga S."/>
            <person name="Murata T."/>
            <person name="Mueller-Roeber B."/>
            <person name="Nelson D.R."/>
            <person name="Obara M."/>
            <person name="Oguri Y."/>
            <person name="Olmstead R.G."/>
            <person name="Onodera N."/>
            <person name="Petersen B.L."/>
            <person name="Pils B."/>
            <person name="Prigge M."/>
            <person name="Rensing S.A."/>
            <person name="Riano-Pachon D.M."/>
            <person name="Roberts A.W."/>
            <person name="Sato Y."/>
            <person name="Scheller H.V."/>
            <person name="Schulz B."/>
            <person name="Schulz C."/>
            <person name="Shakirov E.V."/>
            <person name="Shibagaki N."/>
            <person name="Shinohara N."/>
            <person name="Shippen D.E."/>
            <person name="Soerensen I."/>
            <person name="Sotooka R."/>
            <person name="Sugimoto N."/>
            <person name="Sugita M."/>
            <person name="Sumikawa N."/>
            <person name="Tanurdzic M."/>
            <person name="Theissen G."/>
            <person name="Ulvskov P."/>
            <person name="Wakazuki S."/>
            <person name="Weng J.K."/>
            <person name="Willats W.W."/>
            <person name="Wipf D."/>
            <person name="Wolf P.G."/>
            <person name="Yang L."/>
            <person name="Zimmer A.D."/>
            <person name="Zhu Q."/>
            <person name="Mitros T."/>
            <person name="Hellsten U."/>
            <person name="Loque D."/>
            <person name="Otillar R."/>
            <person name="Salamov A."/>
            <person name="Schmutz J."/>
            <person name="Shapiro H."/>
            <person name="Lindquist E."/>
            <person name="Lucas S."/>
            <person name="Rokhsar D."/>
            <person name="Grigoriev I.V."/>
        </authorList>
    </citation>
    <scope>NUCLEOTIDE SEQUENCE [LARGE SCALE GENOMIC DNA]</scope>
</reference>
<dbReference type="PANTHER" id="PTHR33836">
    <property type="entry name" value="LOW-TEMPERATURE-INDUCED 65 KDA PROTEIN-RELATED"/>
    <property type="match status" value="1"/>
</dbReference>
<dbReference type="Proteomes" id="UP000001514">
    <property type="component" value="Unassembled WGS sequence"/>
</dbReference>
<feature type="region of interest" description="Disordered" evidence="1">
    <location>
        <begin position="461"/>
        <end position="569"/>
    </location>
</feature>
<dbReference type="GO" id="GO:0009737">
    <property type="term" value="P:response to abscisic acid"/>
    <property type="evidence" value="ECO:0007669"/>
    <property type="project" value="InterPro"/>
</dbReference>
<dbReference type="HOGENOM" id="CLU_479316_0_0_1"/>
<dbReference type="PANTHER" id="PTHR33836:SF1">
    <property type="entry name" value="LOW-TEMPERATURE-INDUCED 65 KDA PROTEIN-RELATED"/>
    <property type="match status" value="1"/>
</dbReference>
<name>D8QZJ4_SELML</name>
<feature type="region of interest" description="Disordered" evidence="1">
    <location>
        <begin position="1"/>
        <end position="403"/>
    </location>
</feature>
<feature type="compositionally biased region" description="Low complexity" evidence="1">
    <location>
        <begin position="321"/>
        <end position="333"/>
    </location>
</feature>
<accession>D8QZJ4</accession>
<dbReference type="OMA" id="YEPESKT"/>
<feature type="compositionally biased region" description="Basic and acidic residues" evidence="1">
    <location>
        <begin position="179"/>
        <end position="189"/>
    </location>
</feature>
<feature type="compositionally biased region" description="Polar residues" evidence="1">
    <location>
        <begin position="421"/>
        <end position="442"/>
    </location>
</feature>
<sequence length="569" mass="58240">MQSQAYPSGEQGGDYMKMTPGEQEAESPHSQEGDHKKKSVVGKVKDKAKKLTGKIKGKSKKRKEGQGDDVEGAGGDTSSSSSEGEQGDDTPRYDQEQQQTGYQGAAATPEARHEGAVHGGEHDFQSRELDLGPEKKESGGLLSGGVHGQADPSAPAPGSEWPRSDDEPRSATSEAPSWDETKKRQEEVPAAHGQESSGLSSGLESSGFESKPRGESDSLGTDSSSLAAGALAGKTEEKIPESIMKPSASQDEAKPVVDGVDSSGSDLLSSEVVDKSPSDKVDTEVPSDPQLKTSDSQKGWMQRASESVFSVKNALMGSPKASTTDTTSPTAPTGVTEGTGQDSKTWTEKARDAAVSAKDTVSSKLPSSTGPTDVPASGQTTEQTESATGTTPSVTSRAMDSATAVKDTVASKLGYGGIGAQTAQTTPASDVDSTTQAPQSGITQKVIGAKDAVAAKLGYGAGAGTETETGAGEGKNTKLFTPDEHDTALSQKITDMLTLGGGSKNTGSPSPQATTPEATPASPGATSQQGKGVMDKVTGVMGSFLGKKQPDEKTSSEATKDTVMSDATA</sequence>
<feature type="compositionally biased region" description="Polar residues" evidence="1">
    <location>
        <begin position="290"/>
        <end position="310"/>
    </location>
</feature>
<feature type="compositionally biased region" description="Low complexity" evidence="1">
    <location>
        <begin position="256"/>
        <end position="271"/>
    </location>
</feature>
<feature type="compositionally biased region" description="Basic and acidic residues" evidence="1">
    <location>
        <begin position="110"/>
        <end position="138"/>
    </location>
</feature>
<dbReference type="STRING" id="88036.D8QZJ4"/>
<dbReference type="AlphaFoldDB" id="D8QZJ4"/>
<feature type="compositionally biased region" description="Polar residues" evidence="1">
    <location>
        <begin position="359"/>
        <end position="371"/>
    </location>
</feature>
<feature type="compositionally biased region" description="Basic residues" evidence="1">
    <location>
        <begin position="36"/>
        <end position="63"/>
    </location>
</feature>
<dbReference type="InterPro" id="IPR037491">
    <property type="entry name" value="LTI78/LTI65"/>
</dbReference>
<feature type="region of interest" description="Disordered" evidence="1">
    <location>
        <begin position="419"/>
        <end position="442"/>
    </location>
</feature>
<feature type="compositionally biased region" description="Low complexity" evidence="1">
    <location>
        <begin position="377"/>
        <end position="391"/>
    </location>
</feature>
<feature type="compositionally biased region" description="Low complexity" evidence="1">
    <location>
        <begin position="96"/>
        <end position="108"/>
    </location>
</feature>
<feature type="compositionally biased region" description="Low complexity" evidence="1">
    <location>
        <begin position="217"/>
        <end position="233"/>
    </location>
</feature>
<feature type="compositionally biased region" description="Polar residues" evidence="1">
    <location>
        <begin position="505"/>
        <end position="517"/>
    </location>
</feature>
<feature type="compositionally biased region" description="Basic and acidic residues" evidence="1">
    <location>
        <begin position="548"/>
        <end position="560"/>
    </location>
</feature>
<gene>
    <name evidence="2" type="ORF">SELMODRAFT_438802</name>
</gene>
<dbReference type="Gramene" id="EFJ34414">
    <property type="protein sequence ID" value="EFJ34414"/>
    <property type="gene ID" value="SELMODRAFT_438802"/>
</dbReference>
<evidence type="ECO:0000313" key="2">
    <source>
        <dbReference type="EMBL" id="EFJ34414.1"/>
    </source>
</evidence>